<evidence type="ECO:0000313" key="2">
    <source>
        <dbReference type="Proteomes" id="UP001216390"/>
    </source>
</evidence>
<organism evidence="1 2">
    <name type="scientific">Iamia majanohamensis</name>
    <dbReference type="NCBI Taxonomy" id="467976"/>
    <lineage>
        <taxon>Bacteria</taxon>
        <taxon>Bacillati</taxon>
        <taxon>Actinomycetota</taxon>
        <taxon>Acidimicrobiia</taxon>
        <taxon>Acidimicrobiales</taxon>
        <taxon>Iamiaceae</taxon>
        <taxon>Iamia</taxon>
    </lineage>
</organism>
<dbReference type="Proteomes" id="UP001216390">
    <property type="component" value="Chromosome"/>
</dbReference>
<evidence type="ECO:0000313" key="1">
    <source>
        <dbReference type="EMBL" id="WCO67891.1"/>
    </source>
</evidence>
<dbReference type="AlphaFoldDB" id="A0AAE9Y8U8"/>
<accession>A0AAE9Y8U8</accession>
<dbReference type="EMBL" id="CP116942">
    <property type="protein sequence ID" value="WCO67891.1"/>
    <property type="molecule type" value="Genomic_DNA"/>
</dbReference>
<keyword evidence="2" id="KW-1185">Reference proteome</keyword>
<proteinExistence type="predicted"/>
<name>A0AAE9Y8U8_9ACTN</name>
<protein>
    <submittedName>
        <fullName evidence="1">Uncharacterized protein</fullName>
    </submittedName>
</protein>
<sequence>MTTSPLAEGLCPTHLTPLERRDDYGWCEDCGYGHSLHGGQHTAHVEVVINGTGLFSGPSTLAITPAPGDPT</sequence>
<reference evidence="1" key="1">
    <citation type="submission" date="2023-01" db="EMBL/GenBank/DDBJ databases">
        <title>The diversity of Class Acidimicrobiia in South China Sea sediment environments and the proposal of Iamia marina sp. nov., a novel species of the genus Iamia.</title>
        <authorList>
            <person name="He Y."/>
            <person name="Tian X."/>
        </authorList>
    </citation>
    <scope>NUCLEOTIDE SEQUENCE</scope>
    <source>
        <strain evidence="1">DSM 19957</strain>
    </source>
</reference>
<dbReference type="RefSeq" id="WP_272737409.1">
    <property type="nucleotide sequence ID" value="NZ_CP116942.1"/>
</dbReference>
<gene>
    <name evidence="1" type="ORF">PO878_04030</name>
</gene>
<dbReference type="KEGG" id="ima:PO878_04030"/>